<evidence type="ECO:0000313" key="3">
    <source>
        <dbReference type="EMBL" id="SDE98390.1"/>
    </source>
</evidence>
<dbReference type="OrthoDB" id="9790710at2"/>
<dbReference type="RefSeq" id="WP_090525687.1">
    <property type="nucleotide sequence ID" value="NZ_FNAH01000020.1"/>
</dbReference>
<keyword evidence="4" id="KW-1185">Reference proteome</keyword>
<keyword evidence="3" id="KW-0808">Transferase</keyword>
<sequence length="376" mass="40671">MRIAVIAHIRHPIAPPFMGGMEAHAWHLTRGLMARGHDVTLFASGDSDPGLPVHPIIARHYDADYPWHDCHGTDALNAVIDRAFAGCIEAIREGGFDLVHNNSLHRYPPRYAQVARQATVTSLHVPPFGALQRAVHASVAPWNLFTVCSSSQAALWWPEGAPPQAAVVGNGIDMADWPFRAEGDGSAVWAGRITPNKAPHLAAEAARIAGVPLTLFGTIEHRGYFETRLRPLLGESIRYGGHLSGHDLADRIGAASAMLFTPQWQEPFGLVAIEAMSCGLPVASTRIGATEEVIGDCGAFAAPEDAKGLARALLTAMAISRHRPHNRVRRLFSRDRMLDGYESLYTRATLARKSPAPDITFEPVELPPAVSAMVTI</sequence>
<dbReference type="Proteomes" id="UP000199344">
    <property type="component" value="Unassembled WGS sequence"/>
</dbReference>
<accession>A0A1G7HD65</accession>
<feature type="domain" description="Glycosyltransferase subfamily 4-like N-terminal" evidence="2">
    <location>
        <begin position="18"/>
        <end position="174"/>
    </location>
</feature>
<dbReference type="SUPFAM" id="SSF53756">
    <property type="entry name" value="UDP-Glycosyltransferase/glycogen phosphorylase"/>
    <property type="match status" value="1"/>
</dbReference>
<dbReference type="PANTHER" id="PTHR12526:SF595">
    <property type="entry name" value="BLL5217 PROTEIN"/>
    <property type="match status" value="1"/>
</dbReference>
<reference evidence="3 4" key="1">
    <citation type="submission" date="2016-10" db="EMBL/GenBank/DDBJ databases">
        <authorList>
            <person name="de Groot N.N."/>
        </authorList>
    </citation>
    <scope>NUCLEOTIDE SEQUENCE [LARGE SCALE GENOMIC DNA]</scope>
    <source>
        <strain evidence="3 4">DSM 22220</strain>
    </source>
</reference>
<dbReference type="GO" id="GO:0016757">
    <property type="term" value="F:glycosyltransferase activity"/>
    <property type="evidence" value="ECO:0007669"/>
    <property type="project" value="InterPro"/>
</dbReference>
<dbReference type="EMBL" id="FNAH01000020">
    <property type="protein sequence ID" value="SDE98390.1"/>
    <property type="molecule type" value="Genomic_DNA"/>
</dbReference>
<organism evidence="3 4">
    <name type="scientific">Paracoccus isoporae</name>
    <dbReference type="NCBI Taxonomy" id="591205"/>
    <lineage>
        <taxon>Bacteria</taxon>
        <taxon>Pseudomonadati</taxon>
        <taxon>Pseudomonadota</taxon>
        <taxon>Alphaproteobacteria</taxon>
        <taxon>Rhodobacterales</taxon>
        <taxon>Paracoccaceae</taxon>
        <taxon>Paracoccus</taxon>
    </lineage>
</organism>
<feature type="domain" description="Glycosyl transferase family 1" evidence="1">
    <location>
        <begin position="187"/>
        <end position="320"/>
    </location>
</feature>
<dbReference type="AlphaFoldDB" id="A0A1G7HD65"/>
<dbReference type="InterPro" id="IPR001296">
    <property type="entry name" value="Glyco_trans_1"/>
</dbReference>
<dbReference type="Gene3D" id="3.40.50.2000">
    <property type="entry name" value="Glycogen Phosphorylase B"/>
    <property type="match status" value="2"/>
</dbReference>
<gene>
    <name evidence="3" type="ORF">SAMN05421538_1205</name>
</gene>
<evidence type="ECO:0000259" key="2">
    <source>
        <dbReference type="Pfam" id="PF13439"/>
    </source>
</evidence>
<dbReference type="STRING" id="591205.SAMN05421538_1205"/>
<protein>
    <submittedName>
        <fullName evidence="3">Glycosyltransferase involved in cell wall bisynthesis</fullName>
    </submittedName>
</protein>
<proteinExistence type="predicted"/>
<dbReference type="PANTHER" id="PTHR12526">
    <property type="entry name" value="GLYCOSYLTRANSFERASE"/>
    <property type="match status" value="1"/>
</dbReference>
<dbReference type="InterPro" id="IPR028098">
    <property type="entry name" value="Glyco_trans_4-like_N"/>
</dbReference>
<evidence type="ECO:0000259" key="1">
    <source>
        <dbReference type="Pfam" id="PF00534"/>
    </source>
</evidence>
<name>A0A1G7HD65_9RHOB</name>
<dbReference type="Pfam" id="PF13439">
    <property type="entry name" value="Glyco_transf_4"/>
    <property type="match status" value="1"/>
</dbReference>
<dbReference type="Pfam" id="PF00534">
    <property type="entry name" value="Glycos_transf_1"/>
    <property type="match status" value="1"/>
</dbReference>
<evidence type="ECO:0000313" key="4">
    <source>
        <dbReference type="Proteomes" id="UP000199344"/>
    </source>
</evidence>